<comment type="subcellular location">
    <subcellularLocation>
        <location evidence="1">Cell envelope</location>
    </subcellularLocation>
</comment>
<evidence type="ECO:0000256" key="2">
    <source>
        <dbReference type="ARBA" id="ARBA00022614"/>
    </source>
</evidence>
<evidence type="ECO:0000256" key="1">
    <source>
        <dbReference type="ARBA" id="ARBA00004196"/>
    </source>
</evidence>
<feature type="signal peptide" evidence="5">
    <location>
        <begin position="1"/>
        <end position="22"/>
    </location>
</feature>
<evidence type="ECO:0000313" key="6">
    <source>
        <dbReference type="EMBL" id="KAK7199178.1"/>
    </source>
</evidence>
<feature type="compositionally biased region" description="Low complexity" evidence="4">
    <location>
        <begin position="309"/>
        <end position="394"/>
    </location>
</feature>
<feature type="chain" id="PRO_5043821907" evidence="5">
    <location>
        <begin position="23"/>
        <end position="571"/>
    </location>
</feature>
<keyword evidence="2" id="KW-0433">Leucine-rich repeat</keyword>
<dbReference type="Proteomes" id="UP001430356">
    <property type="component" value="Unassembled WGS sequence"/>
</dbReference>
<evidence type="ECO:0000256" key="5">
    <source>
        <dbReference type="SAM" id="SignalP"/>
    </source>
</evidence>
<dbReference type="PANTHER" id="PTHR48059">
    <property type="entry name" value="POLYGALACTURONASE INHIBITOR 1"/>
    <property type="match status" value="1"/>
</dbReference>
<sequence>MAGLSRLVTFAVMTVCFMTTLALSIADTPSTACGAKGLSATERVNTWKFIQYLFQAVNVDQSHWTPDTLCCADYVACTDGGVAVSVANIPEAAVGGYLPDVPEGIDLLQVVITSIDMSNNWFLEGVLPSKWGSLIGVREIRLGGTMIRGALPPSWSRMASLSVVDLQDVAIAGALPASWGRLVHLETLTLGGSGQIWAQLPGSWGSMRSLRIVEIDRGGLLGTLPESWGSLANLEVLNLETNSLTGSIPTSLGPLPRLHDVKLLRNRFCGCLPSAWSTGSIAVEADSALTSSVCATANMCPLHFSSSSSSSSSSQPSSSSSSSSSSQPSSSSSSSSSSQPSSSSSSSSSSQPSSSSSSSSSSQPSSSSSSSSSSQPSSSSSSSSSQPSSSSSSSATGDCFKSVPFYSSDQAENSLRFLSAFTAAFEDPSATWGCPNFCVRAGVSCSPSGFQLDLSEAVTRGSLPPVPVNCVPTLVPVTKVSAGGEAGGVTLTGSLPPSWGALTSLEELDFSHTGVGGTLPPEWGALASLTWLYLSDNRLTGVVPATWLQLTHLRKLDLSNNDVSGFEEDTQ</sequence>
<dbReference type="InterPro" id="IPR032675">
    <property type="entry name" value="LRR_dom_sf"/>
</dbReference>
<keyword evidence="7" id="KW-1185">Reference proteome</keyword>
<proteinExistence type="predicted"/>
<dbReference type="InterPro" id="IPR051848">
    <property type="entry name" value="PGIP"/>
</dbReference>
<keyword evidence="3" id="KW-0677">Repeat</keyword>
<dbReference type="Pfam" id="PF00560">
    <property type="entry name" value="LRR_1"/>
    <property type="match status" value="1"/>
</dbReference>
<dbReference type="InterPro" id="IPR001611">
    <property type="entry name" value="Leu-rich_rpt"/>
</dbReference>
<evidence type="ECO:0000256" key="3">
    <source>
        <dbReference type="ARBA" id="ARBA00022737"/>
    </source>
</evidence>
<accession>A0AAW0EYF9</accession>
<dbReference type="InterPro" id="IPR003591">
    <property type="entry name" value="Leu-rich_rpt_typical-subtyp"/>
</dbReference>
<dbReference type="SUPFAM" id="SSF52058">
    <property type="entry name" value="L domain-like"/>
    <property type="match status" value="1"/>
</dbReference>
<comment type="caution">
    <text evidence="6">The sequence shown here is derived from an EMBL/GenBank/DDBJ whole genome shotgun (WGS) entry which is preliminary data.</text>
</comment>
<feature type="region of interest" description="Disordered" evidence="4">
    <location>
        <begin position="309"/>
        <end position="396"/>
    </location>
</feature>
<keyword evidence="5" id="KW-0732">Signal</keyword>
<protein>
    <submittedName>
        <fullName evidence="6">Leucine rich repeat protein</fullName>
    </submittedName>
</protein>
<dbReference type="Pfam" id="PF13855">
    <property type="entry name" value="LRR_8"/>
    <property type="match status" value="1"/>
</dbReference>
<evidence type="ECO:0000313" key="7">
    <source>
        <dbReference type="Proteomes" id="UP001430356"/>
    </source>
</evidence>
<dbReference type="PANTHER" id="PTHR48059:SF30">
    <property type="entry name" value="OS06G0587000 PROTEIN"/>
    <property type="match status" value="1"/>
</dbReference>
<dbReference type="Gene3D" id="3.80.10.10">
    <property type="entry name" value="Ribonuclease Inhibitor"/>
    <property type="match status" value="2"/>
</dbReference>
<gene>
    <name evidence="6" type="ORF">NESM_000887700</name>
</gene>
<evidence type="ECO:0000256" key="4">
    <source>
        <dbReference type="SAM" id="MobiDB-lite"/>
    </source>
</evidence>
<dbReference type="EMBL" id="JAECZO010000231">
    <property type="protein sequence ID" value="KAK7199178.1"/>
    <property type="molecule type" value="Genomic_DNA"/>
</dbReference>
<dbReference type="AlphaFoldDB" id="A0AAW0EYF9"/>
<reference evidence="6 7" key="1">
    <citation type="journal article" date="2021" name="MBio">
        <title>A New Model Trypanosomatid, Novymonas esmeraldas: Genomic Perception of Its 'Candidatus Pandoraea novymonadis' Endosymbiont.</title>
        <authorList>
            <person name="Zakharova A."/>
            <person name="Saura A."/>
            <person name="Butenko A."/>
            <person name="Podesvova L."/>
            <person name="Warmusova S."/>
            <person name="Kostygov A.Y."/>
            <person name="Nenarokova A."/>
            <person name="Lukes J."/>
            <person name="Opperdoes F.R."/>
            <person name="Yurchenko V."/>
        </authorList>
    </citation>
    <scope>NUCLEOTIDE SEQUENCE [LARGE SCALE GENOMIC DNA]</scope>
    <source>
        <strain evidence="6 7">E262AT.01</strain>
    </source>
</reference>
<organism evidence="6 7">
    <name type="scientific">Novymonas esmeraldas</name>
    <dbReference type="NCBI Taxonomy" id="1808958"/>
    <lineage>
        <taxon>Eukaryota</taxon>
        <taxon>Discoba</taxon>
        <taxon>Euglenozoa</taxon>
        <taxon>Kinetoplastea</taxon>
        <taxon>Metakinetoplastina</taxon>
        <taxon>Trypanosomatida</taxon>
        <taxon>Trypanosomatidae</taxon>
        <taxon>Novymonas</taxon>
    </lineage>
</organism>
<name>A0AAW0EYF9_9TRYP</name>
<dbReference type="SMART" id="SM00369">
    <property type="entry name" value="LRR_TYP"/>
    <property type="match status" value="3"/>
</dbReference>